<keyword evidence="3" id="KW-1185">Reference proteome</keyword>
<feature type="chain" id="PRO_5019428172" evidence="1">
    <location>
        <begin position="21"/>
        <end position="121"/>
    </location>
</feature>
<dbReference type="RefSeq" id="WP_127790364.1">
    <property type="nucleotide sequence ID" value="NZ_SACL01000018.1"/>
</dbReference>
<comment type="caution">
    <text evidence="2">The sequence shown here is derived from an EMBL/GenBank/DDBJ whole genome shotgun (WGS) entry which is preliminary data.</text>
</comment>
<keyword evidence="1" id="KW-0732">Signal</keyword>
<dbReference type="Proteomes" id="UP000282957">
    <property type="component" value="Unassembled WGS sequence"/>
</dbReference>
<protein>
    <submittedName>
        <fullName evidence="2">Uncharacterized protein</fullName>
    </submittedName>
</protein>
<feature type="signal peptide" evidence="1">
    <location>
        <begin position="1"/>
        <end position="20"/>
    </location>
</feature>
<evidence type="ECO:0000313" key="2">
    <source>
        <dbReference type="EMBL" id="RVT89591.1"/>
    </source>
</evidence>
<reference evidence="2 3" key="1">
    <citation type="submission" date="2019-01" db="EMBL/GenBank/DDBJ databases">
        <authorList>
            <person name="Chen W.-M."/>
        </authorList>
    </citation>
    <scope>NUCLEOTIDE SEQUENCE [LARGE SCALE GENOMIC DNA]</scope>
    <source>
        <strain evidence="2 3">CCP-6</strain>
    </source>
</reference>
<evidence type="ECO:0000256" key="1">
    <source>
        <dbReference type="SAM" id="SignalP"/>
    </source>
</evidence>
<dbReference type="OrthoDB" id="7280872at2"/>
<name>A0A437LW14_9PROT</name>
<dbReference type="EMBL" id="SACL01000018">
    <property type="protein sequence ID" value="RVT89591.1"/>
    <property type="molecule type" value="Genomic_DNA"/>
</dbReference>
<accession>A0A437LW14</accession>
<proteinExistence type="predicted"/>
<organism evidence="2 3">
    <name type="scientific">Rhodovarius crocodyli</name>
    <dbReference type="NCBI Taxonomy" id="1979269"/>
    <lineage>
        <taxon>Bacteria</taxon>
        <taxon>Pseudomonadati</taxon>
        <taxon>Pseudomonadota</taxon>
        <taxon>Alphaproteobacteria</taxon>
        <taxon>Acetobacterales</taxon>
        <taxon>Roseomonadaceae</taxon>
        <taxon>Rhodovarius</taxon>
    </lineage>
</organism>
<sequence length="121" mass="12146">MRHIVLGAALAAGIAGQAAATGISMNNEALQPGTTLGVCMARAAAAIGQAGIRPLNPTTSAAWGELDGGRIFTIYCLPQNNVAIIVGGGNRFEDVQNEVNRLRDAFRGGTGTGGGGGLPTK</sequence>
<dbReference type="AlphaFoldDB" id="A0A437LW14"/>
<gene>
    <name evidence="2" type="ORF">EOD42_25130</name>
</gene>
<evidence type="ECO:0000313" key="3">
    <source>
        <dbReference type="Proteomes" id="UP000282957"/>
    </source>
</evidence>